<keyword evidence="1" id="KW-0175">Coiled coil</keyword>
<accession>A0A0U1M064</accession>
<feature type="coiled-coil region" evidence="1">
    <location>
        <begin position="134"/>
        <end position="182"/>
    </location>
</feature>
<dbReference type="OrthoDB" id="2420947at2759"/>
<feature type="compositionally biased region" description="Low complexity" evidence="2">
    <location>
        <begin position="12"/>
        <end position="24"/>
    </location>
</feature>
<reference evidence="3 4" key="1">
    <citation type="submission" date="2015-04" db="EMBL/GenBank/DDBJ databases">
        <authorList>
            <person name="Syromyatnikov M.Y."/>
            <person name="Popov V.N."/>
        </authorList>
    </citation>
    <scope>NUCLEOTIDE SEQUENCE [LARGE SCALE GENOMIC DNA]</scope>
    <source>
        <strain evidence="3">WF-38-12</strain>
    </source>
</reference>
<organism evidence="3 4">
    <name type="scientific">Talaromyces islandicus</name>
    <name type="common">Penicillium islandicum</name>
    <dbReference type="NCBI Taxonomy" id="28573"/>
    <lineage>
        <taxon>Eukaryota</taxon>
        <taxon>Fungi</taxon>
        <taxon>Dikarya</taxon>
        <taxon>Ascomycota</taxon>
        <taxon>Pezizomycotina</taxon>
        <taxon>Eurotiomycetes</taxon>
        <taxon>Eurotiomycetidae</taxon>
        <taxon>Eurotiales</taxon>
        <taxon>Trichocomaceae</taxon>
        <taxon>Talaromyces</taxon>
        <taxon>Talaromyces sect. Islandici</taxon>
    </lineage>
</organism>
<dbReference type="Proteomes" id="UP000054383">
    <property type="component" value="Unassembled WGS sequence"/>
</dbReference>
<keyword evidence="4" id="KW-1185">Reference proteome</keyword>
<evidence type="ECO:0000313" key="3">
    <source>
        <dbReference type="EMBL" id="CRG88945.1"/>
    </source>
</evidence>
<proteinExistence type="predicted"/>
<gene>
    <name evidence="3" type="ORF">PISL3812_05980</name>
</gene>
<dbReference type="Pfam" id="PF13094">
    <property type="entry name" value="CENP-Q"/>
    <property type="match status" value="1"/>
</dbReference>
<dbReference type="AlphaFoldDB" id="A0A0U1M064"/>
<name>A0A0U1M064_TALIS</name>
<evidence type="ECO:0000256" key="2">
    <source>
        <dbReference type="SAM" id="MobiDB-lite"/>
    </source>
</evidence>
<dbReference type="EMBL" id="CVMT01000005">
    <property type="protein sequence ID" value="CRG88945.1"/>
    <property type="molecule type" value="Genomic_DNA"/>
</dbReference>
<evidence type="ECO:0008006" key="5">
    <source>
        <dbReference type="Google" id="ProtNLM"/>
    </source>
</evidence>
<protein>
    <recommendedName>
        <fullName evidence="5">Kinetochore protein fta7</fullName>
    </recommendedName>
</protein>
<evidence type="ECO:0000256" key="1">
    <source>
        <dbReference type="SAM" id="Coils"/>
    </source>
</evidence>
<sequence>MAKRSRTEENENTTISTATTTAAATRRRRESTKPFASLKPRTQNVSKRTIKTKWSNLPDAAQEKVRAMFHTLERPVIVLQRDERKRVEAQAAVGAVVKTLERRLPRMPFPPMTKDATFDYEATLSEHRLLDAQLSTASNTVDILKMEIEKEEALLAQETKYVDEMEKNAKKAEAERRRQMKNEHPVLRHIDQQQQHSNEDSSAPFVVVDGSQDQTALCEIEPDQELRSLITQLNGHLSSMRNNIGPLVELREAITEAQSSLDVLFIPAD</sequence>
<feature type="region of interest" description="Disordered" evidence="2">
    <location>
        <begin position="1"/>
        <end position="44"/>
    </location>
</feature>
<dbReference type="InterPro" id="IPR025212">
    <property type="entry name" value="CAD_CENP-Q"/>
</dbReference>
<dbReference type="STRING" id="28573.A0A0U1M064"/>
<dbReference type="OMA" id="QMKNEHP"/>
<evidence type="ECO:0000313" key="4">
    <source>
        <dbReference type="Proteomes" id="UP000054383"/>
    </source>
</evidence>